<sequence>MAATTPESVGPGSGHEPAGVGAQAGETTGRPLPHADGDDFRTMHQRLNRFRLPYKFAIDEVTTKIAILREEFEETYDHSPIEHVRSRLKSPPSILAKATRRGAAGSPESIAATVQDIAGVRVVCPFVSDVYWIKDMLTRQSDVTVLEVEDYIGSPKPNGYRSLHLTIQIPVFLSDRTELVPVELQLRTIAMDFWASVEHEIYYKYDADVPATLLEELTDAARTAADLDDRMTRLRAEVRGLQGPRGESAGQ</sequence>
<dbReference type="CDD" id="cd05399">
    <property type="entry name" value="NT_Rel-Spo_like"/>
    <property type="match status" value="1"/>
</dbReference>
<evidence type="ECO:0000313" key="4">
    <source>
        <dbReference type="Proteomes" id="UP000530424"/>
    </source>
</evidence>
<dbReference type="GO" id="GO:0016301">
    <property type="term" value="F:kinase activity"/>
    <property type="evidence" value="ECO:0007669"/>
    <property type="project" value="UniProtKB-KW"/>
</dbReference>
<dbReference type="EC" id="2.7.6.5" evidence="3"/>
<dbReference type="InterPro" id="IPR043519">
    <property type="entry name" value="NT_sf"/>
</dbReference>
<gene>
    <name evidence="3" type="ORF">HNR19_003960</name>
</gene>
<dbReference type="InterPro" id="IPR007685">
    <property type="entry name" value="RelA_SpoT"/>
</dbReference>
<feature type="domain" description="RelA/SpoT" evidence="2">
    <location>
        <begin position="86"/>
        <end position="209"/>
    </location>
</feature>
<organism evidence="3 4">
    <name type="scientific">Nocardioides thalensis</name>
    <dbReference type="NCBI Taxonomy" id="1914755"/>
    <lineage>
        <taxon>Bacteria</taxon>
        <taxon>Bacillati</taxon>
        <taxon>Actinomycetota</taxon>
        <taxon>Actinomycetes</taxon>
        <taxon>Propionibacteriales</taxon>
        <taxon>Nocardioidaceae</taxon>
        <taxon>Nocardioides</taxon>
    </lineage>
</organism>
<dbReference type="GO" id="GO:0015969">
    <property type="term" value="P:guanosine tetraphosphate metabolic process"/>
    <property type="evidence" value="ECO:0007669"/>
    <property type="project" value="InterPro"/>
</dbReference>
<feature type="region of interest" description="Disordered" evidence="1">
    <location>
        <begin position="1"/>
        <end position="39"/>
    </location>
</feature>
<proteinExistence type="predicted"/>
<dbReference type="InterPro" id="IPR052366">
    <property type="entry name" value="GTP_Pyrophosphokinase"/>
</dbReference>
<accession>A0A853C9D9</accession>
<keyword evidence="4" id="KW-1185">Reference proteome</keyword>
<dbReference type="Proteomes" id="UP000530424">
    <property type="component" value="Unassembled WGS sequence"/>
</dbReference>
<comment type="caution">
    <text evidence="3">The sequence shown here is derived from an EMBL/GenBank/DDBJ whole genome shotgun (WGS) entry which is preliminary data.</text>
</comment>
<name>A0A853C9D9_9ACTN</name>
<protein>
    <submittedName>
        <fullName evidence="3">Putative GTP pyrophosphokinase</fullName>
        <ecNumber evidence="3">2.7.6.5</ecNumber>
    </submittedName>
</protein>
<evidence type="ECO:0000256" key="1">
    <source>
        <dbReference type="SAM" id="MobiDB-lite"/>
    </source>
</evidence>
<dbReference type="Gene3D" id="3.30.460.10">
    <property type="entry name" value="Beta Polymerase, domain 2"/>
    <property type="match status" value="1"/>
</dbReference>
<dbReference type="GO" id="GO:0008728">
    <property type="term" value="F:GTP diphosphokinase activity"/>
    <property type="evidence" value="ECO:0007669"/>
    <property type="project" value="UniProtKB-EC"/>
</dbReference>
<reference evidence="3 4" key="1">
    <citation type="submission" date="2020-07" db="EMBL/GenBank/DDBJ databases">
        <title>Sequencing the genomes of 1000 actinobacteria strains.</title>
        <authorList>
            <person name="Klenk H.-P."/>
        </authorList>
    </citation>
    <scope>NUCLEOTIDE SEQUENCE [LARGE SCALE GENOMIC DNA]</scope>
    <source>
        <strain evidence="3 4">DSM 103833</strain>
    </source>
</reference>
<dbReference type="PANTHER" id="PTHR47837">
    <property type="entry name" value="GTP PYROPHOSPHOKINASE YJBM"/>
    <property type="match status" value="1"/>
</dbReference>
<dbReference type="Gene3D" id="1.10.287.860">
    <property type="entry name" value="Nucleotidyltransferase"/>
    <property type="match status" value="1"/>
</dbReference>
<dbReference type="EMBL" id="JACCFP010000001">
    <property type="protein sequence ID" value="NYJ03262.1"/>
    <property type="molecule type" value="Genomic_DNA"/>
</dbReference>
<dbReference type="Pfam" id="PF04607">
    <property type="entry name" value="RelA_SpoT"/>
    <property type="match status" value="1"/>
</dbReference>
<dbReference type="PANTHER" id="PTHR47837:SF2">
    <property type="entry name" value="GTP PYROPHOSPHOKINASE YWAC"/>
    <property type="match status" value="1"/>
</dbReference>
<dbReference type="AlphaFoldDB" id="A0A853C9D9"/>
<dbReference type="RefSeq" id="WP_179669526.1">
    <property type="nucleotide sequence ID" value="NZ_JACCFP010000001.1"/>
</dbReference>
<evidence type="ECO:0000259" key="2">
    <source>
        <dbReference type="SMART" id="SM00954"/>
    </source>
</evidence>
<dbReference type="SUPFAM" id="SSF81301">
    <property type="entry name" value="Nucleotidyltransferase"/>
    <property type="match status" value="1"/>
</dbReference>
<keyword evidence="3" id="KW-0418">Kinase</keyword>
<keyword evidence="3" id="KW-0808">Transferase</keyword>
<evidence type="ECO:0000313" key="3">
    <source>
        <dbReference type="EMBL" id="NYJ03262.1"/>
    </source>
</evidence>
<dbReference type="SMART" id="SM00954">
    <property type="entry name" value="RelA_SpoT"/>
    <property type="match status" value="1"/>
</dbReference>